<dbReference type="EMBL" id="VTPX01000005">
    <property type="protein sequence ID" value="KAA0018267.1"/>
    <property type="molecule type" value="Genomic_DNA"/>
</dbReference>
<dbReference type="Proteomes" id="UP000466024">
    <property type="component" value="Unassembled WGS sequence"/>
</dbReference>
<dbReference type="InterPro" id="IPR011990">
    <property type="entry name" value="TPR-like_helical_dom_sf"/>
</dbReference>
<evidence type="ECO:0000313" key="1">
    <source>
        <dbReference type="EMBL" id="KAA0018267.1"/>
    </source>
</evidence>
<dbReference type="SUPFAM" id="SSF48452">
    <property type="entry name" value="TPR-like"/>
    <property type="match status" value="1"/>
</dbReference>
<comment type="caution">
    <text evidence="1">The sequence shown here is derived from an EMBL/GenBank/DDBJ whole genome shotgun (WGS) entry which is preliminary data.</text>
</comment>
<organism evidence="1 2">
    <name type="scientific">Salinicola corii</name>
    <dbReference type="NCBI Taxonomy" id="2606937"/>
    <lineage>
        <taxon>Bacteria</taxon>
        <taxon>Pseudomonadati</taxon>
        <taxon>Pseudomonadota</taxon>
        <taxon>Gammaproteobacteria</taxon>
        <taxon>Oceanospirillales</taxon>
        <taxon>Halomonadaceae</taxon>
        <taxon>Salinicola</taxon>
    </lineage>
</organism>
<dbReference type="RefSeq" id="WP_149435470.1">
    <property type="nucleotide sequence ID" value="NZ_VTPX01000005.1"/>
</dbReference>
<gene>
    <name evidence="1" type="ORF">F0A16_11150</name>
</gene>
<dbReference type="Gene3D" id="1.25.40.10">
    <property type="entry name" value="Tetratricopeptide repeat domain"/>
    <property type="match status" value="1"/>
</dbReference>
<name>A0A640WE65_9GAMM</name>
<reference evidence="1 2" key="1">
    <citation type="submission" date="2019-08" db="EMBL/GenBank/DDBJ databases">
        <title>Bioinformatics analysis of the strain L3 and L5.</title>
        <authorList>
            <person name="Li X."/>
        </authorList>
    </citation>
    <scope>NUCLEOTIDE SEQUENCE [LARGE SCALE GENOMIC DNA]</scope>
    <source>
        <strain evidence="1 2">L3</strain>
    </source>
</reference>
<proteinExistence type="predicted"/>
<protein>
    <submittedName>
        <fullName evidence="1">Type III secretion protein</fullName>
    </submittedName>
</protein>
<dbReference type="AlphaFoldDB" id="A0A640WE65"/>
<sequence length="118" mass="13456">MTENDDRDAADLLHLMGHLYLKSGQTQRGMVLLLIATRMAPEHTGILRALCRGFLTHGNGGRALNVIERLEAAGQRDATLLLLRSRAEWLNGDRDAARRHFQRYLERRQEADVPRERA</sequence>
<accession>A0A640WE65</accession>
<keyword evidence="2" id="KW-1185">Reference proteome</keyword>
<evidence type="ECO:0000313" key="2">
    <source>
        <dbReference type="Proteomes" id="UP000466024"/>
    </source>
</evidence>